<dbReference type="EMBL" id="CAKOGP040000001">
    <property type="protein sequence ID" value="CAJ1896484.1"/>
    <property type="molecule type" value="Genomic_DNA"/>
</dbReference>
<name>A0AAD2CA72_9STRA</name>
<dbReference type="InterPro" id="IPR044861">
    <property type="entry name" value="IPNS-like_FE2OG_OXY"/>
</dbReference>
<dbReference type="SUPFAM" id="SSF51197">
    <property type="entry name" value="Clavaminate synthase-like"/>
    <property type="match status" value="1"/>
</dbReference>
<comment type="similarity">
    <text evidence="1">Belongs to the iron/ascorbate-dependent oxidoreductase family.</text>
</comment>
<dbReference type="Pfam" id="PF03171">
    <property type="entry name" value="2OG-FeII_Oxy"/>
    <property type="match status" value="1"/>
</dbReference>
<dbReference type="Proteomes" id="UP001295423">
    <property type="component" value="Unassembled WGS sequence"/>
</dbReference>
<reference evidence="3" key="1">
    <citation type="submission" date="2023-08" db="EMBL/GenBank/DDBJ databases">
        <authorList>
            <person name="Audoor S."/>
            <person name="Bilcke G."/>
        </authorList>
    </citation>
    <scope>NUCLEOTIDE SEQUENCE</scope>
</reference>
<keyword evidence="1" id="KW-0560">Oxidoreductase</keyword>
<evidence type="ECO:0000259" key="2">
    <source>
        <dbReference type="PROSITE" id="PS51471"/>
    </source>
</evidence>
<evidence type="ECO:0000313" key="3">
    <source>
        <dbReference type="EMBL" id="CAJ1896484.1"/>
    </source>
</evidence>
<organism evidence="3 4">
    <name type="scientific">Cylindrotheca closterium</name>
    <dbReference type="NCBI Taxonomy" id="2856"/>
    <lineage>
        <taxon>Eukaryota</taxon>
        <taxon>Sar</taxon>
        <taxon>Stramenopiles</taxon>
        <taxon>Ochrophyta</taxon>
        <taxon>Bacillariophyta</taxon>
        <taxon>Bacillariophyceae</taxon>
        <taxon>Bacillariophycidae</taxon>
        <taxon>Bacillariales</taxon>
        <taxon>Bacillariaceae</taxon>
        <taxon>Cylindrotheca</taxon>
    </lineage>
</organism>
<protein>
    <recommendedName>
        <fullName evidence="2">Fe2OG dioxygenase domain-containing protein</fullName>
    </recommendedName>
</protein>
<dbReference type="PROSITE" id="PS51471">
    <property type="entry name" value="FE2OG_OXY"/>
    <property type="match status" value="1"/>
</dbReference>
<dbReference type="AlphaFoldDB" id="A0AAD2CA72"/>
<proteinExistence type="inferred from homology"/>
<keyword evidence="1" id="KW-0408">Iron</keyword>
<evidence type="ECO:0000313" key="4">
    <source>
        <dbReference type="Proteomes" id="UP001295423"/>
    </source>
</evidence>
<dbReference type="InterPro" id="IPR050231">
    <property type="entry name" value="Iron_ascorbate_oxido_reductase"/>
</dbReference>
<comment type="caution">
    <text evidence="3">The sequence shown here is derived from an EMBL/GenBank/DDBJ whole genome shotgun (WGS) entry which is preliminary data.</text>
</comment>
<evidence type="ECO:0000256" key="1">
    <source>
        <dbReference type="RuleBase" id="RU003682"/>
    </source>
</evidence>
<sequence length="321" mass="35345">MLWYHPLASAIVLSLNMVKNRIPLVNLPSDNDSSSEMMRQAARQVSEALETSGFLLVQSHYLSKDLQQDALVATKEILNDKDNSETILHPVDPKKYIMIQSADSIETLKAKDDQQKILKEYWDVMEKVKHQVLHCISLGLGLPPGYFSECHSKSNSCLRLLHYPPVPEESSSSLLDENISSPKIRCKAHSDYGSVTLLTSDGVGGLQAMIDGVWTDVPYVEGTIVVNIGSLLSDWTKGKLLSTLHRVVSNDKSSEPRTSIAFFADPDGDISASLGNNSSERAGMTVKEYIQYRAGGDNRGRVGVAFTSDETNRAEGESNKE</sequence>
<dbReference type="Gene3D" id="2.60.120.330">
    <property type="entry name" value="B-lactam Antibiotic, Isopenicillin N Synthase, Chain"/>
    <property type="match status" value="1"/>
</dbReference>
<gene>
    <name evidence="3" type="ORF">CYCCA115_LOCUS201</name>
</gene>
<keyword evidence="4" id="KW-1185">Reference proteome</keyword>
<dbReference type="InterPro" id="IPR027443">
    <property type="entry name" value="IPNS-like_sf"/>
</dbReference>
<keyword evidence="1" id="KW-0479">Metal-binding</keyword>
<dbReference type="InterPro" id="IPR005123">
    <property type="entry name" value="Oxoglu/Fe-dep_dioxygenase_dom"/>
</dbReference>
<dbReference type="PANTHER" id="PTHR47990">
    <property type="entry name" value="2-OXOGLUTARATE (2OG) AND FE(II)-DEPENDENT OXYGENASE SUPERFAMILY PROTEIN-RELATED"/>
    <property type="match status" value="1"/>
</dbReference>
<dbReference type="GO" id="GO:0016491">
    <property type="term" value="F:oxidoreductase activity"/>
    <property type="evidence" value="ECO:0007669"/>
    <property type="project" value="UniProtKB-KW"/>
</dbReference>
<feature type="domain" description="Fe2OG dioxygenase" evidence="2">
    <location>
        <begin position="153"/>
        <end position="266"/>
    </location>
</feature>
<accession>A0AAD2CA72</accession>
<dbReference type="GO" id="GO:0046872">
    <property type="term" value="F:metal ion binding"/>
    <property type="evidence" value="ECO:0007669"/>
    <property type="project" value="UniProtKB-KW"/>
</dbReference>